<dbReference type="OrthoDB" id="3175656at2"/>
<dbReference type="SUPFAM" id="SSF50129">
    <property type="entry name" value="GroES-like"/>
    <property type="match status" value="1"/>
</dbReference>
<name>A0A512PAR6_9CELL</name>
<dbReference type="AlphaFoldDB" id="A0A512PAR6"/>
<dbReference type="InterPro" id="IPR020843">
    <property type="entry name" value="ER"/>
</dbReference>
<evidence type="ECO:0000259" key="2">
    <source>
        <dbReference type="SMART" id="SM00829"/>
    </source>
</evidence>
<dbReference type="Pfam" id="PF08240">
    <property type="entry name" value="ADH_N"/>
    <property type="match status" value="1"/>
</dbReference>
<dbReference type="RefSeq" id="WP_146952079.1">
    <property type="nucleotide sequence ID" value="NZ_BAABBJ010000009.1"/>
</dbReference>
<proteinExistence type="predicted"/>
<dbReference type="InterPro" id="IPR013154">
    <property type="entry name" value="ADH-like_N"/>
</dbReference>
<sequence length="300" mass="30216">MRAARFHQFGEPQVLTVEDAPEPHAGPGEIRIRVAAASVNPIDWKLRAGHLEAVYPVPLPAIPGRDASGTVDEVGEGVTDVQVGDTVWGLGGLAATTAELAVLTAWAPVPSTWSLEQAAAAGLATATAAGALDALGDLQGRTLLIEGAGGGVGSAGVELAVARGATVIGTASERNHEFLRSLGAVPTTYGPGLADRVAALAPQGVDAAFDTAGSGSLADLVAIVGDAAQVVTVADYTAASLGARLVSAENDSTRLRAAAELGKNGAYTPRVERTFPLAEVADAHVYVQGGHTQGKVVVTL</sequence>
<dbReference type="InterPro" id="IPR011032">
    <property type="entry name" value="GroES-like_sf"/>
</dbReference>
<accession>A0A512PAR6</accession>
<dbReference type="PANTHER" id="PTHR44154:SF1">
    <property type="entry name" value="QUINONE OXIDOREDUCTASE"/>
    <property type="match status" value="1"/>
</dbReference>
<dbReference type="Pfam" id="PF13602">
    <property type="entry name" value="ADH_zinc_N_2"/>
    <property type="match status" value="1"/>
</dbReference>
<gene>
    <name evidence="3" type="ORF">CSO01_10180</name>
</gene>
<dbReference type="PANTHER" id="PTHR44154">
    <property type="entry name" value="QUINONE OXIDOREDUCTASE"/>
    <property type="match status" value="1"/>
</dbReference>
<dbReference type="EMBL" id="BKAL01000003">
    <property type="protein sequence ID" value="GEP68303.1"/>
    <property type="molecule type" value="Genomic_DNA"/>
</dbReference>
<dbReference type="Proteomes" id="UP000321798">
    <property type="component" value="Unassembled WGS sequence"/>
</dbReference>
<keyword evidence="1" id="KW-0521">NADP</keyword>
<dbReference type="GO" id="GO:0016491">
    <property type="term" value="F:oxidoreductase activity"/>
    <property type="evidence" value="ECO:0007669"/>
    <property type="project" value="InterPro"/>
</dbReference>
<evidence type="ECO:0000313" key="3">
    <source>
        <dbReference type="EMBL" id="GEP68303.1"/>
    </source>
</evidence>
<dbReference type="SMART" id="SM00829">
    <property type="entry name" value="PKS_ER"/>
    <property type="match status" value="1"/>
</dbReference>
<dbReference type="Gene3D" id="3.40.50.720">
    <property type="entry name" value="NAD(P)-binding Rossmann-like Domain"/>
    <property type="match status" value="1"/>
</dbReference>
<dbReference type="CDD" id="cd05289">
    <property type="entry name" value="MDR_like_2"/>
    <property type="match status" value="1"/>
</dbReference>
<evidence type="ECO:0000313" key="4">
    <source>
        <dbReference type="Proteomes" id="UP000321798"/>
    </source>
</evidence>
<protein>
    <submittedName>
        <fullName evidence="3">Oxidoreductase</fullName>
    </submittedName>
</protein>
<dbReference type="Gene3D" id="3.90.180.10">
    <property type="entry name" value="Medium-chain alcohol dehydrogenases, catalytic domain"/>
    <property type="match status" value="1"/>
</dbReference>
<comment type="caution">
    <text evidence="3">The sequence shown here is derived from an EMBL/GenBank/DDBJ whole genome shotgun (WGS) entry which is preliminary data.</text>
</comment>
<dbReference type="SUPFAM" id="SSF51735">
    <property type="entry name" value="NAD(P)-binding Rossmann-fold domains"/>
    <property type="match status" value="1"/>
</dbReference>
<reference evidence="3 4" key="1">
    <citation type="submission" date="2019-07" db="EMBL/GenBank/DDBJ databases">
        <title>Whole genome shotgun sequence of Cellulomonas soli NBRC 109434.</title>
        <authorList>
            <person name="Hosoyama A."/>
            <person name="Uohara A."/>
            <person name="Ohji S."/>
            <person name="Ichikawa N."/>
        </authorList>
    </citation>
    <scope>NUCLEOTIDE SEQUENCE [LARGE SCALE GENOMIC DNA]</scope>
    <source>
        <strain evidence="3 4">NBRC 109434</strain>
    </source>
</reference>
<keyword evidence="4" id="KW-1185">Reference proteome</keyword>
<dbReference type="InterPro" id="IPR051603">
    <property type="entry name" value="Zinc-ADH_QOR/CCCR"/>
</dbReference>
<feature type="domain" description="Enoyl reductase (ER)" evidence="2">
    <location>
        <begin position="10"/>
        <end position="298"/>
    </location>
</feature>
<evidence type="ECO:0000256" key="1">
    <source>
        <dbReference type="ARBA" id="ARBA00022857"/>
    </source>
</evidence>
<organism evidence="3 4">
    <name type="scientific">Cellulomonas soli</name>
    <dbReference type="NCBI Taxonomy" id="931535"/>
    <lineage>
        <taxon>Bacteria</taxon>
        <taxon>Bacillati</taxon>
        <taxon>Actinomycetota</taxon>
        <taxon>Actinomycetes</taxon>
        <taxon>Micrococcales</taxon>
        <taxon>Cellulomonadaceae</taxon>
        <taxon>Cellulomonas</taxon>
    </lineage>
</organism>
<dbReference type="InterPro" id="IPR036291">
    <property type="entry name" value="NAD(P)-bd_dom_sf"/>
</dbReference>